<dbReference type="Pfam" id="PF00083">
    <property type="entry name" value="Sugar_tr"/>
    <property type="match status" value="2"/>
</dbReference>
<dbReference type="InterPro" id="IPR005828">
    <property type="entry name" value="MFS_sugar_transport-like"/>
</dbReference>
<dbReference type="Proteomes" id="UP000001555">
    <property type="component" value="Unassembled WGS sequence"/>
</dbReference>
<dbReference type="GO" id="GO:0005366">
    <property type="term" value="F:myo-inositol:proton symporter activity"/>
    <property type="evidence" value="ECO:0000318"/>
    <property type="project" value="GO_Central"/>
</dbReference>
<keyword evidence="10" id="KW-0560">Oxidoreductase</keyword>
<dbReference type="EMBL" id="ABJB010515773">
    <property type="status" value="NOT_ANNOTATED_CDS"/>
    <property type="molecule type" value="Genomic_DNA"/>
</dbReference>
<evidence type="ECO:0000313" key="11">
    <source>
        <dbReference type="EnsemblMetazoa" id="ISCW018308-PA"/>
    </source>
</evidence>
<dbReference type="PROSITE" id="PS00217">
    <property type="entry name" value="SUGAR_TRANSPORT_2"/>
    <property type="match status" value="1"/>
</dbReference>
<dbReference type="EMBL" id="ABJB010288624">
    <property type="status" value="NOT_ANNOTATED_CDS"/>
    <property type="molecule type" value="Genomic_DNA"/>
</dbReference>
<dbReference type="SUPFAM" id="SSF103473">
    <property type="entry name" value="MFS general substrate transporter"/>
    <property type="match status" value="2"/>
</dbReference>
<feature type="transmembrane region" description="Helical" evidence="8">
    <location>
        <begin position="302"/>
        <end position="320"/>
    </location>
</feature>
<organism>
    <name type="scientific">Ixodes scapularis</name>
    <name type="common">Black-legged tick</name>
    <name type="synonym">Deer tick</name>
    <dbReference type="NCBI Taxonomy" id="6945"/>
    <lineage>
        <taxon>Eukaryota</taxon>
        <taxon>Metazoa</taxon>
        <taxon>Ecdysozoa</taxon>
        <taxon>Arthropoda</taxon>
        <taxon>Chelicerata</taxon>
        <taxon>Arachnida</taxon>
        <taxon>Acari</taxon>
        <taxon>Parasitiformes</taxon>
        <taxon>Ixodida</taxon>
        <taxon>Ixodoidea</taxon>
        <taxon>Ixodidae</taxon>
        <taxon>Ixodinae</taxon>
        <taxon>Ixodes</taxon>
    </lineage>
</organism>
<feature type="transmembrane region" description="Helical" evidence="8">
    <location>
        <begin position="234"/>
        <end position="258"/>
    </location>
</feature>
<evidence type="ECO:0000256" key="7">
    <source>
        <dbReference type="RuleBase" id="RU003346"/>
    </source>
</evidence>
<keyword evidence="3 7" id="KW-0813">Transport</keyword>
<dbReference type="PaxDb" id="6945-B7PGT7"/>
<dbReference type="VEuPathDB" id="VectorBase:ISCW018308"/>
<dbReference type="NCBIfam" id="TIGR00879">
    <property type="entry name" value="SP"/>
    <property type="match status" value="1"/>
</dbReference>
<evidence type="ECO:0000256" key="3">
    <source>
        <dbReference type="ARBA" id="ARBA00022448"/>
    </source>
</evidence>
<dbReference type="AlphaFoldDB" id="B7PGT7"/>
<dbReference type="FunFam" id="1.20.1250.20:FF:000177">
    <property type="entry name" value="proton myo-inositol cotransporter isoform X1"/>
    <property type="match status" value="1"/>
</dbReference>
<feature type="transmembrane region" description="Helical" evidence="8">
    <location>
        <begin position="418"/>
        <end position="436"/>
    </location>
</feature>
<feature type="transmembrane region" description="Helical" evidence="8">
    <location>
        <begin position="58"/>
        <end position="77"/>
    </location>
</feature>
<protein>
    <submittedName>
        <fullName evidence="10 11">Glucose transport protein, putative</fullName>
        <ecNumber evidence="10">1.3.1.74</ecNumber>
    </submittedName>
</protein>
<comment type="similarity">
    <text evidence="2 7">Belongs to the major facilitator superfamily. Sugar transporter (TC 2.A.1.1) family.</text>
</comment>
<dbReference type="Gene3D" id="1.20.1250.20">
    <property type="entry name" value="MFS general substrate transporter like domains"/>
    <property type="match status" value="2"/>
</dbReference>
<feature type="transmembrane region" description="Helical" evidence="8">
    <location>
        <begin position="273"/>
        <end position="295"/>
    </location>
</feature>
<comment type="subcellular location">
    <subcellularLocation>
        <location evidence="1">Membrane</location>
        <topology evidence="1">Multi-pass membrane protein</topology>
    </subcellularLocation>
</comment>
<dbReference type="GO" id="GO:0055085">
    <property type="term" value="P:transmembrane transport"/>
    <property type="evidence" value="ECO:0000318"/>
    <property type="project" value="GO_Central"/>
</dbReference>
<evidence type="ECO:0000256" key="6">
    <source>
        <dbReference type="ARBA" id="ARBA00023136"/>
    </source>
</evidence>
<dbReference type="InterPro" id="IPR036259">
    <property type="entry name" value="MFS_trans_sf"/>
</dbReference>
<keyword evidence="5 8" id="KW-1133">Transmembrane helix</keyword>
<evidence type="ECO:0000313" key="10">
    <source>
        <dbReference type="EMBL" id="EEC05809.1"/>
    </source>
</evidence>
<keyword evidence="12" id="KW-1185">Reference proteome</keyword>
<dbReference type="EnsemblMetazoa" id="ISCW018308-RA">
    <property type="protein sequence ID" value="ISCW018308-PA"/>
    <property type="gene ID" value="ISCW018308"/>
</dbReference>
<evidence type="ECO:0000259" key="9">
    <source>
        <dbReference type="PROSITE" id="PS50850"/>
    </source>
</evidence>
<dbReference type="VEuPathDB" id="VectorBase:ISCI018308"/>
<dbReference type="PRINTS" id="PR00171">
    <property type="entry name" value="SUGRTRNSPORT"/>
</dbReference>
<dbReference type="InterPro" id="IPR020846">
    <property type="entry name" value="MFS_dom"/>
</dbReference>
<feature type="non-terminal residue" evidence="10">
    <location>
        <position position="1"/>
    </location>
</feature>
<dbReference type="EMBL" id="ABJB010604042">
    <property type="status" value="NOT_ANNOTATED_CDS"/>
    <property type="molecule type" value="Genomic_DNA"/>
</dbReference>
<keyword evidence="4 8" id="KW-0812">Transmembrane</keyword>
<dbReference type="PANTHER" id="PTHR48020">
    <property type="entry name" value="PROTON MYO-INOSITOL COTRANSPORTER"/>
    <property type="match status" value="1"/>
</dbReference>
<feature type="transmembrane region" description="Helical" evidence="8">
    <location>
        <begin position="115"/>
        <end position="134"/>
    </location>
</feature>
<dbReference type="STRING" id="6945.B7PGT7"/>
<feature type="transmembrane region" description="Helical" evidence="8">
    <location>
        <begin position="498"/>
        <end position="517"/>
    </location>
</feature>
<dbReference type="GO" id="GO:0032440">
    <property type="term" value="F:2-alkenal reductase [NAD(P)H] activity"/>
    <property type="evidence" value="ECO:0007669"/>
    <property type="project" value="UniProtKB-EC"/>
</dbReference>
<reference evidence="11" key="2">
    <citation type="submission" date="2020-05" db="UniProtKB">
        <authorList>
            <consortium name="EnsemblMetazoa"/>
        </authorList>
    </citation>
    <scope>IDENTIFICATION</scope>
    <source>
        <strain evidence="11">wikel</strain>
    </source>
</reference>
<sequence>FLFGYDTGVVSGAMIQLRSHFQLNYLWQELVVSITIAGAWAFAIVAGVATDVFGRKPVILAASLVFTIGAVLMGVAFNKGMLLGGRLIVGAGIGLASMTVPVYIAEVAPADMRGFLVSINQVFITGGQFVASVVDGLFSTDSVNGWRYMLALAGVPSLIQLLGFLAMPESPRWLASKGAYQEAVEVLRRFRGPHANIEPEFEAMKNGCIDVEPVDGQPASSALMQVLKTGPLRMALLVGCALMMFQQIAGINTVMYYGATIIQMSGVHDPSKAIWLAAATSFVNFASSFIGLGLVERVGRRVLVLVSLAGALSTFFLNALPSCSVYVSAISVLPTCWNDGCLTAGRSSPSTCASCTTNPSCGFCYPGSAGSSANGTCLPSSPNSLDVSSVGECRAGNGTGTVATPGYVWAFDWCPSPYWWMTILGLLLYLLSFSPGTSAASRGLMTGRAGAARPVRWPWIGITTSSAGVAGLVCWQQVSVAVGVTGIAGLSAMGLWCTFWLYAGVSALGWLFFFLFLPESKGKSLEEVEDLFAHPWWSDSTTRDNKKTVQYVHIRGLNHAYTTDEADSGEEDR</sequence>
<dbReference type="PANTHER" id="PTHR48020:SF12">
    <property type="entry name" value="PROTON MYO-INOSITOL COTRANSPORTER"/>
    <property type="match status" value="1"/>
</dbReference>
<evidence type="ECO:0000256" key="4">
    <source>
        <dbReference type="ARBA" id="ARBA00022692"/>
    </source>
</evidence>
<evidence type="ECO:0000256" key="1">
    <source>
        <dbReference type="ARBA" id="ARBA00004141"/>
    </source>
</evidence>
<keyword evidence="6 8" id="KW-0472">Membrane</keyword>
<evidence type="ECO:0000256" key="2">
    <source>
        <dbReference type="ARBA" id="ARBA00010992"/>
    </source>
</evidence>
<feature type="transmembrane region" description="Helical" evidence="8">
    <location>
        <begin position="457"/>
        <end position="478"/>
    </location>
</feature>
<dbReference type="EMBL" id="ABJB010990536">
    <property type="status" value="NOT_ANNOTATED_CDS"/>
    <property type="molecule type" value="Genomic_DNA"/>
</dbReference>
<dbReference type="InterPro" id="IPR050814">
    <property type="entry name" value="Myo-inositol_Transporter"/>
</dbReference>
<feature type="transmembrane region" description="Helical" evidence="8">
    <location>
        <begin position="146"/>
        <end position="167"/>
    </location>
</feature>
<dbReference type="GO" id="GO:0015798">
    <property type="term" value="P:myo-inositol transport"/>
    <property type="evidence" value="ECO:0000318"/>
    <property type="project" value="GO_Central"/>
</dbReference>
<gene>
    <name evidence="10" type="ORF">IscW_ISCW018308</name>
</gene>
<dbReference type="InterPro" id="IPR005829">
    <property type="entry name" value="Sugar_transporter_CS"/>
</dbReference>
<name>B7PGT7_IXOSC</name>
<evidence type="ECO:0000313" key="12">
    <source>
        <dbReference type="Proteomes" id="UP000001555"/>
    </source>
</evidence>
<evidence type="ECO:0000256" key="8">
    <source>
        <dbReference type="SAM" id="Phobius"/>
    </source>
</evidence>
<proteinExistence type="inferred from homology"/>
<dbReference type="EMBL" id="DS709658">
    <property type="protein sequence ID" value="EEC05809.1"/>
    <property type="molecule type" value="Genomic_DNA"/>
</dbReference>
<feature type="domain" description="Major facilitator superfamily (MFS) profile" evidence="9">
    <location>
        <begin position="1"/>
        <end position="521"/>
    </location>
</feature>
<feature type="transmembrane region" description="Helical" evidence="8">
    <location>
        <begin position="25"/>
        <end position="46"/>
    </location>
</feature>
<evidence type="ECO:0000256" key="5">
    <source>
        <dbReference type="ARBA" id="ARBA00022989"/>
    </source>
</evidence>
<dbReference type="GO" id="GO:0016324">
    <property type="term" value="C:apical plasma membrane"/>
    <property type="evidence" value="ECO:0000318"/>
    <property type="project" value="GO_Central"/>
</dbReference>
<feature type="transmembrane region" description="Helical" evidence="8">
    <location>
        <begin position="83"/>
        <end position="103"/>
    </location>
</feature>
<dbReference type="PROSITE" id="PS50850">
    <property type="entry name" value="MFS"/>
    <property type="match status" value="1"/>
</dbReference>
<dbReference type="VEuPathDB" id="VectorBase:ISCP_022759"/>
<dbReference type="InterPro" id="IPR003663">
    <property type="entry name" value="Sugar/inositol_transpt"/>
</dbReference>
<dbReference type="OrthoDB" id="4142200at2759"/>
<dbReference type="HOGENOM" id="CLU_001265_30_5_1"/>
<accession>B7PGT7</accession>
<reference evidence="10 12" key="1">
    <citation type="submission" date="2008-03" db="EMBL/GenBank/DDBJ databases">
        <title>Annotation of Ixodes scapularis.</title>
        <authorList>
            <consortium name="Ixodes scapularis Genome Project Consortium"/>
            <person name="Caler E."/>
            <person name="Hannick L.I."/>
            <person name="Bidwell S."/>
            <person name="Joardar V."/>
            <person name="Thiagarajan M."/>
            <person name="Amedeo P."/>
            <person name="Galinsky K.J."/>
            <person name="Schobel S."/>
            <person name="Inman J."/>
            <person name="Hostetler J."/>
            <person name="Miller J."/>
            <person name="Hammond M."/>
            <person name="Megy K."/>
            <person name="Lawson D."/>
            <person name="Kodira C."/>
            <person name="Sutton G."/>
            <person name="Meyer J."/>
            <person name="Hill C.A."/>
            <person name="Birren B."/>
            <person name="Nene V."/>
            <person name="Collins F."/>
            <person name="Alarcon-Chaidez F."/>
            <person name="Wikel S."/>
            <person name="Strausberg R."/>
        </authorList>
    </citation>
    <scope>NUCLEOTIDE SEQUENCE [LARGE SCALE GENOMIC DNA]</scope>
    <source>
        <strain evidence="12">Wikel</strain>
        <strain evidence="10">Wikel colony</strain>
    </source>
</reference>
<dbReference type="EC" id="1.3.1.74" evidence="10"/>
<dbReference type="PROSITE" id="PS00216">
    <property type="entry name" value="SUGAR_TRANSPORT_1"/>
    <property type="match status" value="1"/>
</dbReference>